<dbReference type="Gene3D" id="3.90.1720.10">
    <property type="entry name" value="endopeptidase domain like (from Nostoc punctiforme)"/>
    <property type="match status" value="1"/>
</dbReference>
<feature type="repeat" description="Cell wall-binding" evidence="3">
    <location>
        <begin position="216"/>
        <end position="235"/>
    </location>
</feature>
<keyword evidence="2" id="KW-0677">Repeat</keyword>
<dbReference type="Gene3D" id="2.20.120.10">
    <property type="entry name" value="Multimodular pneumococcal cell wall endolysin, domain 3"/>
    <property type="match status" value="1"/>
</dbReference>
<evidence type="ECO:0000256" key="3">
    <source>
        <dbReference type="PROSITE-ProRule" id="PRU00591"/>
    </source>
</evidence>
<organism evidence="5">
    <name type="scientific">Siphoviridae sp. ctpoI7</name>
    <dbReference type="NCBI Taxonomy" id="2825678"/>
    <lineage>
        <taxon>Viruses</taxon>
        <taxon>Duplodnaviria</taxon>
        <taxon>Heunggongvirae</taxon>
        <taxon>Uroviricota</taxon>
        <taxon>Caudoviricetes</taxon>
    </lineage>
</organism>
<dbReference type="SUPFAM" id="SSF69360">
    <property type="entry name" value="Cell wall binding repeat"/>
    <property type="match status" value="1"/>
</dbReference>
<dbReference type="SUPFAM" id="SSF54001">
    <property type="entry name" value="Cysteine proteinases"/>
    <property type="match status" value="1"/>
</dbReference>
<accession>A0A8S5P8L9</accession>
<name>A0A8S5P8L9_9CAUD</name>
<sequence>MTTAIEVVNYAKSLANKGIGVNADGVYGTQCVDLPNYISYHYFGKWLWGNAIDLLDSAKANGYYVKYNAADDVNPKAGDIFVMETQALYGHPYGHTGIVIEDSDGYTIKTIEQNIDGNADSLTVGGPARYNTRNFDGIVGWFRFPYEETDTDYEVNGWVEYNNRWTYRDSDGTPTNQWKKINEAWYMFDENGYALSDQWVHYKEKWYWLKSDCAMALGWHKIDGKWYFFDNDGSMHEGWIKYYDKWYYLEYGNGDMISRECRNINGDWYYFNENGDMLEKANIIVDENGKILF</sequence>
<dbReference type="Pfam" id="PF19127">
    <property type="entry name" value="Choline_bind_3"/>
    <property type="match status" value="1"/>
</dbReference>
<reference evidence="5" key="1">
    <citation type="journal article" date="2021" name="Proc. Natl. Acad. Sci. U.S.A.">
        <title>A Catalog of Tens of Thousands of Viruses from Human Metagenomes Reveals Hidden Associations with Chronic Diseases.</title>
        <authorList>
            <person name="Tisza M.J."/>
            <person name="Buck C.B."/>
        </authorList>
    </citation>
    <scope>NUCLEOTIDE SEQUENCE</scope>
    <source>
        <strain evidence="5">CtpoI7</strain>
    </source>
</reference>
<proteinExistence type="predicted"/>
<feature type="repeat" description="Cell wall-binding" evidence="3">
    <location>
        <begin position="175"/>
        <end position="194"/>
    </location>
</feature>
<dbReference type="InterPro" id="IPR007921">
    <property type="entry name" value="CHAP_dom"/>
</dbReference>
<dbReference type="PROSITE" id="PS51170">
    <property type="entry name" value="CW"/>
    <property type="match status" value="2"/>
</dbReference>
<evidence type="ECO:0000313" key="5">
    <source>
        <dbReference type="EMBL" id="DAE03535.1"/>
    </source>
</evidence>
<feature type="domain" description="Peptidase C51" evidence="4">
    <location>
        <begin position="6"/>
        <end position="143"/>
    </location>
</feature>
<keyword evidence="1" id="KW-0929">Antimicrobial</keyword>
<dbReference type="Gene3D" id="2.10.270.10">
    <property type="entry name" value="Cholin Binding"/>
    <property type="match status" value="1"/>
</dbReference>
<evidence type="ECO:0000256" key="1">
    <source>
        <dbReference type="ARBA" id="ARBA00022529"/>
    </source>
</evidence>
<dbReference type="EMBL" id="BK015368">
    <property type="protein sequence ID" value="DAE03535.1"/>
    <property type="molecule type" value="Genomic_DNA"/>
</dbReference>
<dbReference type="InterPro" id="IPR038765">
    <property type="entry name" value="Papain-like_cys_pep_sf"/>
</dbReference>
<dbReference type="Pfam" id="PF05257">
    <property type="entry name" value="CHAP"/>
    <property type="match status" value="1"/>
</dbReference>
<dbReference type="InterPro" id="IPR018337">
    <property type="entry name" value="Cell_wall/Cho-bd_repeat"/>
</dbReference>
<evidence type="ECO:0000256" key="2">
    <source>
        <dbReference type="ARBA" id="ARBA00022737"/>
    </source>
</evidence>
<dbReference type="PROSITE" id="PS50911">
    <property type="entry name" value="CHAP"/>
    <property type="match status" value="1"/>
</dbReference>
<evidence type="ECO:0000259" key="4">
    <source>
        <dbReference type="PROSITE" id="PS50911"/>
    </source>
</evidence>
<protein>
    <submittedName>
        <fullName evidence="5">Lysin</fullName>
    </submittedName>
</protein>
<dbReference type="GO" id="GO:0001897">
    <property type="term" value="P:symbiont-mediated cytolysis of host cell"/>
    <property type="evidence" value="ECO:0007669"/>
    <property type="project" value="UniProtKB-ARBA"/>
</dbReference>
<dbReference type="Pfam" id="PF01473">
    <property type="entry name" value="Choline_bind_1"/>
    <property type="match status" value="3"/>
</dbReference>